<name>A0ABQ9RUA6_9PEZI</name>
<proteinExistence type="predicted"/>
<dbReference type="Proteomes" id="UP001227543">
    <property type="component" value="Unassembled WGS sequence"/>
</dbReference>
<dbReference type="EMBL" id="MLFU01000001">
    <property type="protein sequence ID" value="KAK1512943.1"/>
    <property type="molecule type" value="Genomic_DNA"/>
</dbReference>
<accession>A0ABQ9RUA6</accession>
<protein>
    <submittedName>
        <fullName evidence="1">Uncharacterized protein</fullName>
    </submittedName>
</protein>
<feature type="non-terminal residue" evidence="1">
    <location>
        <position position="1"/>
    </location>
</feature>
<organism evidence="1 2">
    <name type="scientific">Colletotrichum tamarilloi</name>
    <dbReference type="NCBI Taxonomy" id="1209934"/>
    <lineage>
        <taxon>Eukaryota</taxon>
        <taxon>Fungi</taxon>
        <taxon>Dikarya</taxon>
        <taxon>Ascomycota</taxon>
        <taxon>Pezizomycotina</taxon>
        <taxon>Sordariomycetes</taxon>
        <taxon>Hypocreomycetidae</taxon>
        <taxon>Glomerellales</taxon>
        <taxon>Glomerellaceae</taxon>
        <taxon>Colletotrichum</taxon>
        <taxon>Colletotrichum acutatum species complex</taxon>
    </lineage>
</organism>
<gene>
    <name evidence="1" type="ORF">CTAM01_00338</name>
</gene>
<keyword evidence="2" id="KW-1185">Reference proteome</keyword>
<evidence type="ECO:0000313" key="1">
    <source>
        <dbReference type="EMBL" id="KAK1512943.1"/>
    </source>
</evidence>
<dbReference type="RefSeq" id="XP_060389017.1">
    <property type="nucleotide sequence ID" value="XM_060516391.1"/>
</dbReference>
<evidence type="ECO:0000313" key="2">
    <source>
        <dbReference type="Proteomes" id="UP001227543"/>
    </source>
</evidence>
<dbReference type="GeneID" id="85400629"/>
<sequence>GSCHGTLALGARDYLICLLAFPLYHGIAHQSHSDNASSKSSTAQQFFGSGLEWGRTGTSVRLSWSGMFQSSTFSTMFWPLNVKRLSFFSWYNYDRRESNIAKSSFQTRFLHPMRQNTSQ</sequence>
<comment type="caution">
    <text evidence="1">The sequence shown here is derived from an EMBL/GenBank/DDBJ whole genome shotgun (WGS) entry which is preliminary data.</text>
</comment>
<reference evidence="1 2" key="1">
    <citation type="submission" date="2016-10" db="EMBL/GenBank/DDBJ databases">
        <title>The genome sequence of Colletotrichum fioriniae PJ7.</title>
        <authorList>
            <person name="Baroncelli R."/>
        </authorList>
    </citation>
    <scope>NUCLEOTIDE SEQUENCE [LARGE SCALE GENOMIC DNA]</scope>
    <source>
        <strain evidence="1 2">Tom-12</strain>
    </source>
</reference>